<reference evidence="2" key="2">
    <citation type="submission" date="2020-08" db="EMBL/GenBank/DDBJ databases">
        <title>Draft Genome Sequence of Cumin Blight Pathogen Alternaria burnsii.</title>
        <authorList>
            <person name="Feng Z."/>
        </authorList>
    </citation>
    <scope>NUCLEOTIDE SEQUENCE</scope>
    <source>
        <strain evidence="2">CBS107.38</strain>
    </source>
</reference>
<keyword evidence="2" id="KW-0808">Transferase</keyword>
<dbReference type="InterPro" id="IPR029044">
    <property type="entry name" value="Nucleotide-diphossugar_trans"/>
</dbReference>
<dbReference type="AlphaFoldDB" id="A0A8H7EK13"/>
<dbReference type="GeneID" id="62199138"/>
<comment type="caution">
    <text evidence="2">The sequence shown here is derived from an EMBL/GenBank/DDBJ whole genome shotgun (WGS) entry which is preliminary data.</text>
</comment>
<dbReference type="Pfam" id="PF11735">
    <property type="entry name" value="CAP59_mtransfer"/>
    <property type="match status" value="1"/>
</dbReference>
<accession>A0A8H7EK13</accession>
<dbReference type="GO" id="GO:0016740">
    <property type="term" value="F:transferase activity"/>
    <property type="evidence" value="ECO:0007669"/>
    <property type="project" value="UniProtKB-KW"/>
</dbReference>
<evidence type="ECO:0000313" key="2">
    <source>
        <dbReference type="EMBL" id="KAF7681937.1"/>
    </source>
</evidence>
<feature type="region of interest" description="Disordered" evidence="1">
    <location>
        <begin position="402"/>
        <end position="443"/>
    </location>
</feature>
<reference evidence="2" key="1">
    <citation type="submission" date="2020-01" db="EMBL/GenBank/DDBJ databases">
        <authorList>
            <person name="Feng Z.H.Z."/>
        </authorList>
    </citation>
    <scope>NUCLEOTIDE SEQUENCE</scope>
    <source>
        <strain evidence="2">CBS107.38</strain>
    </source>
</reference>
<feature type="compositionally biased region" description="Basic and acidic residues" evidence="1">
    <location>
        <begin position="402"/>
        <end position="422"/>
    </location>
</feature>
<gene>
    <name evidence="2" type="ORF">GT037_000913</name>
</gene>
<sequence>MSPPKSMRSLLQAIALLCVVFLFVAGFGFFHYGNDLSQIKPIVTGILNPSSTEVKPSAVPEAAQAVTPSDKGNATLIAQTPPYLHAILNPSDSTFPRLECSQPNLDRYAYLGGSSGSLQHAQRPRYFFALDLHQCVHLLPRLIGSIVETMYFLGPQNCALSIVEGRSDDGTFEVLDQLRASMQLLGIRYYFQSSDINPTAKGKDRIEGLAKLRNLALKDLIAHPEHYDEDTTVIFSNDVALCMEDLLELIHQRKFQGADQTCAMDWTYVGDNPTFYDVWIARGMTGDLFFRIPEDGSWDFAWDLFWNDQNAHARWSSSKPFQVFSCWNGVTAFTARPIMERKIKFRAHKEDECFQGEPKLFAKDMWFNGYGKIAVVPSVNVEYSDEAAKKIKALKGYPSKHFANEGDDTKINWETSPPEKVKCMPVSSKPSVSPSSDGFVADK</sequence>
<evidence type="ECO:0000256" key="1">
    <source>
        <dbReference type="SAM" id="MobiDB-lite"/>
    </source>
</evidence>
<organism evidence="2 3">
    <name type="scientific">Alternaria burnsii</name>
    <dbReference type="NCBI Taxonomy" id="1187904"/>
    <lineage>
        <taxon>Eukaryota</taxon>
        <taxon>Fungi</taxon>
        <taxon>Dikarya</taxon>
        <taxon>Ascomycota</taxon>
        <taxon>Pezizomycotina</taxon>
        <taxon>Dothideomycetes</taxon>
        <taxon>Pleosporomycetidae</taxon>
        <taxon>Pleosporales</taxon>
        <taxon>Pleosporineae</taxon>
        <taxon>Pleosporaceae</taxon>
        <taxon>Alternaria</taxon>
        <taxon>Alternaria sect. Alternaria</taxon>
    </lineage>
</organism>
<dbReference type="EMBL" id="JAAABM010000001">
    <property type="protein sequence ID" value="KAF7681937.1"/>
    <property type="molecule type" value="Genomic_DNA"/>
</dbReference>
<dbReference type="PANTHER" id="PTHR34144:SF5">
    <property type="entry name" value="ALPHA-1,3-MANNOSYLTRANSFERASE CMT1"/>
    <property type="match status" value="1"/>
</dbReference>
<dbReference type="Proteomes" id="UP000596902">
    <property type="component" value="Unassembled WGS sequence"/>
</dbReference>
<feature type="compositionally biased region" description="Low complexity" evidence="1">
    <location>
        <begin position="423"/>
        <end position="436"/>
    </location>
</feature>
<evidence type="ECO:0000313" key="3">
    <source>
        <dbReference type="Proteomes" id="UP000596902"/>
    </source>
</evidence>
<dbReference type="PANTHER" id="PTHR34144">
    <property type="entry name" value="CHROMOSOME 8, WHOLE GENOME SHOTGUN SEQUENCE"/>
    <property type="match status" value="1"/>
</dbReference>
<proteinExistence type="predicted"/>
<dbReference type="SUPFAM" id="SSF53448">
    <property type="entry name" value="Nucleotide-diphospho-sugar transferases"/>
    <property type="match status" value="1"/>
</dbReference>
<dbReference type="InterPro" id="IPR021047">
    <property type="entry name" value="Mannosyltransferase_CMT1"/>
</dbReference>
<name>A0A8H7EK13_9PLEO</name>
<keyword evidence="3" id="KW-1185">Reference proteome</keyword>
<dbReference type="RefSeq" id="XP_038791816.1">
    <property type="nucleotide sequence ID" value="XM_038925960.1"/>
</dbReference>
<protein>
    <submittedName>
        <fullName evidence="2">Glycosyltransferase family 69 protein</fullName>
    </submittedName>
</protein>